<keyword evidence="3" id="KW-1185">Reference proteome</keyword>
<reference evidence="2 3" key="1">
    <citation type="submission" date="2018-08" db="EMBL/GenBank/DDBJ databases">
        <title>Complete genome sequencing of Blastochloris tepida GI.</title>
        <authorList>
            <person name="Tsukatani Y."/>
            <person name="Mori H."/>
        </authorList>
    </citation>
    <scope>NUCLEOTIDE SEQUENCE [LARGE SCALE GENOMIC DNA]</scope>
    <source>
        <strain evidence="2 3">GI</strain>
    </source>
</reference>
<organism evidence="2 3">
    <name type="scientific">Blastochloris tepida</name>
    <dbReference type="NCBI Taxonomy" id="2233851"/>
    <lineage>
        <taxon>Bacteria</taxon>
        <taxon>Pseudomonadati</taxon>
        <taxon>Pseudomonadota</taxon>
        <taxon>Alphaproteobacteria</taxon>
        <taxon>Hyphomicrobiales</taxon>
        <taxon>Blastochloridaceae</taxon>
        <taxon>Blastochloris</taxon>
    </lineage>
</organism>
<feature type="transmembrane region" description="Helical" evidence="1">
    <location>
        <begin position="16"/>
        <end position="38"/>
    </location>
</feature>
<evidence type="ECO:0000313" key="3">
    <source>
        <dbReference type="Proteomes" id="UP000266934"/>
    </source>
</evidence>
<name>A0A348G3M5_9HYPH</name>
<keyword evidence="1" id="KW-0472">Membrane</keyword>
<dbReference type="EMBL" id="AP018907">
    <property type="protein sequence ID" value="BBF94158.1"/>
    <property type="molecule type" value="Genomic_DNA"/>
</dbReference>
<sequence length="57" mass="5587">MQTGAPTPSPSSARPGWLPLAIAVAIAALAFAAGLLWATQGGAVFFEVVAAGIAACF</sequence>
<evidence type="ECO:0000256" key="1">
    <source>
        <dbReference type="SAM" id="Phobius"/>
    </source>
</evidence>
<dbReference type="KEGG" id="blag:BLTE_28430"/>
<dbReference type="Proteomes" id="UP000266934">
    <property type="component" value="Chromosome"/>
</dbReference>
<keyword evidence="1" id="KW-0812">Transmembrane</keyword>
<protein>
    <submittedName>
        <fullName evidence="2">Uncharacterized protein</fullName>
    </submittedName>
</protein>
<dbReference type="AlphaFoldDB" id="A0A348G3M5"/>
<evidence type="ECO:0000313" key="2">
    <source>
        <dbReference type="EMBL" id="BBF94158.1"/>
    </source>
</evidence>
<gene>
    <name evidence="2" type="ORF">BLTE_28430</name>
</gene>
<keyword evidence="1" id="KW-1133">Transmembrane helix</keyword>
<accession>A0A348G3M5</accession>
<proteinExistence type="predicted"/>